<evidence type="ECO:0000256" key="1">
    <source>
        <dbReference type="SAM" id="MobiDB-lite"/>
    </source>
</evidence>
<accession>A0ABR5T392</accession>
<sequence length="109" mass="11216">MRPSAPPPSPACAPVRAALAANRACRPFDAGTRDGNAPGGRASASARATKNADLTRAKCPDAFARARDELKLPEEQPARNGIGMKGGRCSALADMFPGAPWSAWSARGA</sequence>
<feature type="compositionally biased region" description="Low complexity" evidence="1">
    <location>
        <begin position="39"/>
        <end position="48"/>
    </location>
</feature>
<evidence type="ECO:0000313" key="3">
    <source>
        <dbReference type="Proteomes" id="UP000070255"/>
    </source>
</evidence>
<name>A0ABR5T392_9BURK</name>
<reference evidence="2 3" key="1">
    <citation type="submission" date="2015-11" db="EMBL/GenBank/DDBJ databases">
        <authorList>
            <person name="Sahl J."/>
            <person name="Wagner D."/>
            <person name="Keim P."/>
        </authorList>
    </citation>
    <scope>NUCLEOTIDE SEQUENCE [LARGE SCALE GENOMIC DNA]</scope>
    <source>
        <strain evidence="2 3">BDU18</strain>
    </source>
</reference>
<comment type="caution">
    <text evidence="2">The sequence shown here is derived from an EMBL/GenBank/DDBJ whole genome shotgun (WGS) entry which is preliminary data.</text>
</comment>
<dbReference type="Proteomes" id="UP000070255">
    <property type="component" value="Unassembled WGS sequence"/>
</dbReference>
<protein>
    <submittedName>
        <fullName evidence="2">Uncharacterized protein</fullName>
    </submittedName>
</protein>
<proteinExistence type="predicted"/>
<evidence type="ECO:0000313" key="2">
    <source>
        <dbReference type="EMBL" id="KWZ37629.1"/>
    </source>
</evidence>
<dbReference type="EMBL" id="LNJQ01000004">
    <property type="protein sequence ID" value="KWZ37629.1"/>
    <property type="molecule type" value="Genomic_DNA"/>
</dbReference>
<gene>
    <name evidence="2" type="ORF">WS72_21985</name>
</gene>
<keyword evidence="3" id="KW-1185">Reference proteome</keyword>
<organism evidence="2 3">
    <name type="scientific">Burkholderia savannae</name>
    <dbReference type="NCBI Taxonomy" id="1637837"/>
    <lineage>
        <taxon>Bacteria</taxon>
        <taxon>Pseudomonadati</taxon>
        <taxon>Pseudomonadota</taxon>
        <taxon>Betaproteobacteria</taxon>
        <taxon>Burkholderiales</taxon>
        <taxon>Burkholderiaceae</taxon>
        <taxon>Burkholderia</taxon>
        <taxon>pseudomallei group</taxon>
    </lineage>
</organism>
<feature type="region of interest" description="Disordered" evidence="1">
    <location>
        <begin position="28"/>
        <end position="52"/>
    </location>
</feature>